<feature type="compositionally biased region" description="Basic residues" evidence="1">
    <location>
        <begin position="208"/>
        <end position="232"/>
    </location>
</feature>
<dbReference type="EMBL" id="BQXS01000309">
    <property type="protein sequence ID" value="GKT28483.1"/>
    <property type="molecule type" value="Genomic_DNA"/>
</dbReference>
<evidence type="ECO:0000313" key="3">
    <source>
        <dbReference type="Proteomes" id="UP001057375"/>
    </source>
</evidence>
<feature type="region of interest" description="Disordered" evidence="1">
    <location>
        <begin position="320"/>
        <end position="349"/>
    </location>
</feature>
<reference evidence="2" key="1">
    <citation type="submission" date="2022-03" db="EMBL/GenBank/DDBJ databases">
        <title>Draft genome sequence of Aduncisulcus paluster, a free-living microaerophilic Fornicata.</title>
        <authorList>
            <person name="Yuyama I."/>
            <person name="Kume K."/>
            <person name="Tamura T."/>
            <person name="Inagaki Y."/>
            <person name="Hashimoto T."/>
        </authorList>
    </citation>
    <scope>NUCLEOTIDE SEQUENCE</scope>
    <source>
        <strain evidence="2">NY0171</strain>
    </source>
</reference>
<feature type="region of interest" description="Disordered" evidence="1">
    <location>
        <begin position="75"/>
        <end position="145"/>
    </location>
</feature>
<feature type="compositionally biased region" description="Polar residues" evidence="1">
    <location>
        <begin position="131"/>
        <end position="142"/>
    </location>
</feature>
<feature type="non-terminal residue" evidence="2">
    <location>
        <position position="1"/>
    </location>
</feature>
<feature type="compositionally biased region" description="Polar residues" evidence="1">
    <location>
        <begin position="105"/>
        <end position="114"/>
    </location>
</feature>
<evidence type="ECO:0000256" key="1">
    <source>
        <dbReference type="SAM" id="MobiDB-lite"/>
    </source>
</evidence>
<feature type="compositionally biased region" description="Basic residues" evidence="1">
    <location>
        <begin position="607"/>
        <end position="635"/>
    </location>
</feature>
<feature type="compositionally biased region" description="Low complexity" evidence="1">
    <location>
        <begin position="233"/>
        <end position="245"/>
    </location>
</feature>
<name>A0ABQ5K7D7_9EUKA</name>
<protein>
    <submittedName>
        <fullName evidence="2">Uncharacterized protein</fullName>
    </submittedName>
</protein>
<evidence type="ECO:0000313" key="2">
    <source>
        <dbReference type="EMBL" id="GKT28483.1"/>
    </source>
</evidence>
<feature type="compositionally biased region" description="Basic and acidic residues" evidence="1">
    <location>
        <begin position="250"/>
        <end position="272"/>
    </location>
</feature>
<comment type="caution">
    <text evidence="2">The sequence shown here is derived from an EMBL/GenBank/DDBJ whole genome shotgun (WGS) entry which is preliminary data.</text>
</comment>
<keyword evidence="3" id="KW-1185">Reference proteome</keyword>
<accession>A0ABQ5K7D7</accession>
<feature type="region of interest" description="Disordered" evidence="1">
    <location>
        <begin position="421"/>
        <end position="440"/>
    </location>
</feature>
<dbReference type="Proteomes" id="UP001057375">
    <property type="component" value="Unassembled WGS sequence"/>
</dbReference>
<gene>
    <name evidence="2" type="ORF">ADUPG1_000678</name>
</gene>
<feature type="compositionally biased region" description="Basic and acidic residues" evidence="1">
    <location>
        <begin position="75"/>
        <end position="87"/>
    </location>
</feature>
<feature type="region of interest" description="Disordered" evidence="1">
    <location>
        <begin position="181"/>
        <end position="308"/>
    </location>
</feature>
<sequence>GDISVCSGGGAKILQIQQRGGSIRNLSAKEIQERKFRTLEDVIKRREKGRDLEEEEKKRRKERLIAMKIEKEKLAAKEREEKDRTIAERYFSSSGSTMVTSNSGKESTYNPMSRSSRHLLQHPDSSKVKKSQQLQYTSSNSAPDLAESGVDRAALVISPGADITTSHDNLITIHTTRSPIFHSKQPYASHREGAEGAEGGELSQIGIGKKKGGSKNRNRKNNKTRGKSRKKSAPSSSSRRLSSDSSGEDWSVHTHEGKGRRQAHSTDTRADGSTDLYVDDSCGENSQDYSSYSDEDEESVTPSVLTDPQYEQYDTAKSLMEGQGQDHQDHQDHQGHQGKGQTKNRRKQKMKIVISTKKHKSRHNRDYDALIFPSPNNSGDLLTPAIDDDLEIDEIRGEQIPTHKSIKTQQQQTILDHSLVLHPSSSSSSSSSSFSSLRNGGTTFAKVSKRKGGLDGDMKKLSPEILSIHDPHSASSCELFNSLLSPTIFSDEVLLSATSFPIGYSLPRIIFPYKSSDNDDSIYDSPQESQQQSHQTQTIPSSSSSSSSSASSSSSSLPVPSNGFSYPSPFPLDPSLPPGFISLITKVMYWNRIEKESNNSFGGSHSKTVKKKGGKKKKKGRPKLKRPKKIVKKKK</sequence>
<feature type="compositionally biased region" description="Low complexity" evidence="1">
    <location>
        <begin position="525"/>
        <end position="558"/>
    </location>
</feature>
<feature type="region of interest" description="Disordered" evidence="1">
    <location>
        <begin position="520"/>
        <end position="558"/>
    </location>
</feature>
<feature type="region of interest" description="Disordered" evidence="1">
    <location>
        <begin position="595"/>
        <end position="635"/>
    </location>
</feature>
<feature type="compositionally biased region" description="Basic and acidic residues" evidence="1">
    <location>
        <begin position="324"/>
        <end position="335"/>
    </location>
</feature>
<proteinExistence type="predicted"/>
<feature type="compositionally biased region" description="Low complexity" evidence="1">
    <location>
        <begin position="424"/>
        <end position="436"/>
    </location>
</feature>
<organism evidence="2 3">
    <name type="scientific">Aduncisulcus paluster</name>
    <dbReference type="NCBI Taxonomy" id="2918883"/>
    <lineage>
        <taxon>Eukaryota</taxon>
        <taxon>Metamonada</taxon>
        <taxon>Carpediemonas-like organisms</taxon>
        <taxon>Aduncisulcus</taxon>
    </lineage>
</organism>
<feature type="compositionally biased region" description="Low complexity" evidence="1">
    <location>
        <begin position="92"/>
        <end position="104"/>
    </location>
</feature>